<evidence type="ECO:0000256" key="9">
    <source>
        <dbReference type="ARBA" id="ARBA00022723"/>
    </source>
</evidence>
<dbReference type="SMART" id="SM00729">
    <property type="entry name" value="Elp3"/>
    <property type="match status" value="1"/>
</dbReference>
<comment type="pathway">
    <text evidence="2">tRNA modification.</text>
</comment>
<dbReference type="InterPro" id="IPR032432">
    <property type="entry name" value="Radical_SAM_C"/>
</dbReference>
<dbReference type="UniPathway" id="UPA00988"/>
<evidence type="ECO:0000259" key="18">
    <source>
        <dbReference type="SMART" id="SM00729"/>
    </source>
</evidence>
<feature type="coiled-coil region" evidence="16">
    <location>
        <begin position="467"/>
        <end position="494"/>
    </location>
</feature>
<dbReference type="InterPro" id="IPR006638">
    <property type="entry name" value="Elp3/MiaA/NifB-like_rSAM"/>
</dbReference>
<dbReference type="Pfam" id="PF16199">
    <property type="entry name" value="Radical_SAM_C"/>
    <property type="match status" value="1"/>
</dbReference>
<keyword evidence="20" id="KW-1185">Reference proteome</keyword>
<keyword evidence="10" id="KW-0694">RNA-binding</keyword>
<gene>
    <name evidence="19" type="ORF">RFI_07134</name>
</gene>
<keyword evidence="13" id="KW-0012">Acyltransferase</keyword>
<proteinExistence type="inferred from homology"/>
<dbReference type="SFLD" id="SFLDF00344">
    <property type="entry name" value="ELP3-like"/>
    <property type="match status" value="1"/>
</dbReference>
<evidence type="ECO:0000256" key="4">
    <source>
        <dbReference type="ARBA" id="ARBA00022485"/>
    </source>
</evidence>
<feature type="non-terminal residue" evidence="19">
    <location>
        <position position="1"/>
    </location>
</feature>
<dbReference type="GO" id="GO:0005634">
    <property type="term" value="C:nucleus"/>
    <property type="evidence" value="ECO:0007669"/>
    <property type="project" value="TreeGrafter"/>
</dbReference>
<keyword evidence="9" id="KW-0479">Metal-binding</keyword>
<dbReference type="Pfam" id="PF04055">
    <property type="entry name" value="Radical_SAM"/>
    <property type="match status" value="1"/>
</dbReference>
<dbReference type="Proteomes" id="UP000023152">
    <property type="component" value="Unassembled WGS sequence"/>
</dbReference>
<dbReference type="Gene3D" id="3.80.30.20">
    <property type="entry name" value="tm_1862 like domain"/>
    <property type="match status" value="1"/>
</dbReference>
<keyword evidence="4" id="KW-0004">4Fe-4S</keyword>
<dbReference type="InterPro" id="IPR007197">
    <property type="entry name" value="rSAM"/>
</dbReference>
<dbReference type="AlphaFoldDB" id="X6NXJ2"/>
<dbReference type="InterPro" id="IPR034687">
    <property type="entry name" value="ELP3-like"/>
</dbReference>
<evidence type="ECO:0000256" key="12">
    <source>
        <dbReference type="ARBA" id="ARBA00023014"/>
    </source>
</evidence>
<keyword evidence="6" id="KW-0808">Transferase</keyword>
<dbReference type="EC" id="2.3.1.311" evidence="14"/>
<dbReference type="GO" id="GO:0000049">
    <property type="term" value="F:tRNA binding"/>
    <property type="evidence" value="ECO:0007669"/>
    <property type="project" value="UniProtKB-KW"/>
</dbReference>
<keyword evidence="17" id="KW-1133">Transmembrane helix</keyword>
<dbReference type="OMA" id="ANRNSFD"/>
<comment type="catalytic activity">
    <reaction evidence="15">
        <text>uridine(34) in tRNA + acetyl-CoA + S-adenosyl-L-methionine + H2O = 5-(carboxymethyl)uridine(34) in tRNA + 5'-deoxyadenosine + L-methionine + CoA + 2 H(+)</text>
        <dbReference type="Rhea" id="RHEA:61020"/>
        <dbReference type="Rhea" id="RHEA-COMP:10407"/>
        <dbReference type="Rhea" id="RHEA-COMP:11727"/>
        <dbReference type="ChEBI" id="CHEBI:15377"/>
        <dbReference type="ChEBI" id="CHEBI:15378"/>
        <dbReference type="ChEBI" id="CHEBI:17319"/>
        <dbReference type="ChEBI" id="CHEBI:57287"/>
        <dbReference type="ChEBI" id="CHEBI:57288"/>
        <dbReference type="ChEBI" id="CHEBI:57844"/>
        <dbReference type="ChEBI" id="CHEBI:59789"/>
        <dbReference type="ChEBI" id="CHEBI:65315"/>
        <dbReference type="ChEBI" id="CHEBI:74882"/>
        <dbReference type="EC" id="2.3.1.311"/>
    </reaction>
    <physiologicalReaction direction="left-to-right" evidence="15">
        <dbReference type="Rhea" id="RHEA:61021"/>
    </physiologicalReaction>
</comment>
<dbReference type="FunFam" id="3.80.30.20:FF:000011">
    <property type="entry name" value="Elongator complex"/>
    <property type="match status" value="1"/>
</dbReference>
<dbReference type="Gene3D" id="3.40.630.30">
    <property type="match status" value="1"/>
</dbReference>
<dbReference type="GO" id="GO:0046872">
    <property type="term" value="F:metal ion binding"/>
    <property type="evidence" value="ECO:0007669"/>
    <property type="project" value="UniProtKB-KW"/>
</dbReference>
<keyword evidence="11" id="KW-0408">Iron</keyword>
<evidence type="ECO:0000256" key="6">
    <source>
        <dbReference type="ARBA" id="ARBA00022679"/>
    </source>
</evidence>
<evidence type="ECO:0000256" key="17">
    <source>
        <dbReference type="SAM" id="Phobius"/>
    </source>
</evidence>
<dbReference type="GO" id="GO:0106261">
    <property type="term" value="F:tRNA uridine(34) acetyltransferase activity"/>
    <property type="evidence" value="ECO:0007669"/>
    <property type="project" value="UniProtKB-EC"/>
</dbReference>
<organism evidence="19 20">
    <name type="scientific">Reticulomyxa filosa</name>
    <dbReference type="NCBI Taxonomy" id="46433"/>
    <lineage>
        <taxon>Eukaryota</taxon>
        <taxon>Sar</taxon>
        <taxon>Rhizaria</taxon>
        <taxon>Retaria</taxon>
        <taxon>Foraminifera</taxon>
        <taxon>Monothalamids</taxon>
        <taxon>Reticulomyxidae</taxon>
        <taxon>Reticulomyxa</taxon>
    </lineage>
</organism>
<comment type="cofactor">
    <cofactor evidence="1">
        <name>[4Fe-4S] cluster</name>
        <dbReference type="ChEBI" id="CHEBI:49883"/>
    </cofactor>
</comment>
<evidence type="ECO:0000256" key="5">
    <source>
        <dbReference type="ARBA" id="ARBA00022555"/>
    </source>
</evidence>
<dbReference type="PANTHER" id="PTHR11135">
    <property type="entry name" value="HISTONE ACETYLTRANSFERASE-RELATED"/>
    <property type="match status" value="1"/>
</dbReference>
<evidence type="ECO:0000256" key="13">
    <source>
        <dbReference type="ARBA" id="ARBA00023315"/>
    </source>
</evidence>
<evidence type="ECO:0000256" key="2">
    <source>
        <dbReference type="ARBA" id="ARBA00005217"/>
    </source>
</evidence>
<accession>X6NXJ2</accession>
<dbReference type="InterPro" id="IPR058240">
    <property type="entry name" value="rSAM_sf"/>
</dbReference>
<dbReference type="SFLD" id="SFLDG01086">
    <property type="entry name" value="elongater_protein-like"/>
    <property type="match status" value="1"/>
</dbReference>
<keyword evidence="5" id="KW-0820">tRNA-binding</keyword>
<evidence type="ECO:0000256" key="15">
    <source>
        <dbReference type="ARBA" id="ARBA00047372"/>
    </source>
</evidence>
<dbReference type="GO" id="GO:0033588">
    <property type="term" value="C:elongator holoenzyme complex"/>
    <property type="evidence" value="ECO:0007669"/>
    <property type="project" value="TreeGrafter"/>
</dbReference>
<reference evidence="19 20" key="1">
    <citation type="journal article" date="2013" name="Curr. Biol.">
        <title>The Genome of the Foraminiferan Reticulomyxa filosa.</title>
        <authorList>
            <person name="Glockner G."/>
            <person name="Hulsmann N."/>
            <person name="Schleicher M."/>
            <person name="Noegel A.A."/>
            <person name="Eichinger L."/>
            <person name="Gallinger C."/>
            <person name="Pawlowski J."/>
            <person name="Sierra R."/>
            <person name="Euteneuer U."/>
            <person name="Pillet L."/>
            <person name="Moustafa A."/>
            <person name="Platzer M."/>
            <person name="Groth M."/>
            <person name="Szafranski K."/>
            <person name="Schliwa M."/>
        </authorList>
    </citation>
    <scope>NUCLEOTIDE SEQUENCE [LARGE SCALE GENOMIC DNA]</scope>
</reference>
<keyword evidence="17" id="KW-0472">Membrane</keyword>
<evidence type="ECO:0000313" key="20">
    <source>
        <dbReference type="Proteomes" id="UP000023152"/>
    </source>
</evidence>
<dbReference type="EMBL" id="ASPP01005739">
    <property type="protein sequence ID" value="ETO29987.1"/>
    <property type="molecule type" value="Genomic_DNA"/>
</dbReference>
<keyword evidence="12" id="KW-0411">Iron-sulfur</keyword>
<feature type="transmembrane region" description="Helical" evidence="17">
    <location>
        <begin position="517"/>
        <end position="541"/>
    </location>
</feature>
<dbReference type="GO" id="GO:0051539">
    <property type="term" value="F:4 iron, 4 sulfur cluster binding"/>
    <property type="evidence" value="ECO:0007669"/>
    <property type="project" value="UniProtKB-KW"/>
</dbReference>
<dbReference type="InterPro" id="IPR023404">
    <property type="entry name" value="rSAM_horseshoe"/>
</dbReference>
<evidence type="ECO:0000256" key="11">
    <source>
        <dbReference type="ARBA" id="ARBA00023004"/>
    </source>
</evidence>
<keyword evidence="17" id="KW-0812">Transmembrane</keyword>
<evidence type="ECO:0000256" key="1">
    <source>
        <dbReference type="ARBA" id="ARBA00001966"/>
    </source>
</evidence>
<dbReference type="SUPFAM" id="SSF102114">
    <property type="entry name" value="Radical SAM enzymes"/>
    <property type="match status" value="1"/>
</dbReference>
<evidence type="ECO:0000256" key="14">
    <source>
        <dbReference type="ARBA" id="ARBA00044771"/>
    </source>
</evidence>
<dbReference type="SUPFAM" id="SSF55729">
    <property type="entry name" value="Acyl-CoA N-acyltransferases (Nat)"/>
    <property type="match status" value="1"/>
</dbReference>
<keyword evidence="16" id="KW-0175">Coiled coil</keyword>
<sequence length="558" mass="65494">VGDKIQKFSCKHNCYYCPNEPNMPRSYLSEESGVRRGHRNHWDPIQQFYARAWAYYVNGHPIDKVELLVLGGTWSEYPYEYQETFMRDIFYSANTFFEPKKREPLSLAEEQIKNEAAECRVIGVTLETRPDCIDADELRRMRKYGCTRVQIGIQHTNDKILKLINRGCENKDAINCVRLLKNVGFKIDFHLMPDLPGSSIRLDKQMSVQKSIPTNNYFVLTFFLKKKKKNEKQWKLYPCQIVPWTVIKKWYDEGKYKPYEIKDLIELMIHVKAQVHPWIRLNRVVRDIPNQYIIGGNEITNLRQAKTTPTGDAKLFIRKYESSGGDEYFLSFETEDESTIFGFVRLRLVHDKNITDEVFPELKDCAMIRELHVYGQMKPVGNKENVRTQDYKTQHTGFGRRLMIAAEQIAVLKGFTRVSVIAGIGTRNYYRKIGYELIETYLIKDIAATDIKQIISQYTLTEVPYENKFEKNTVKEYNKRLQQEIEELKDDEFQPYQFTVTKWELTQKTKAFSISQYLLLFFIVSVLSSAFFCGGTAIISFRFHQNDVKFLTPKCVIQ</sequence>
<dbReference type="SFLD" id="SFLDS00029">
    <property type="entry name" value="Radical_SAM"/>
    <property type="match status" value="1"/>
</dbReference>
<evidence type="ECO:0000256" key="7">
    <source>
        <dbReference type="ARBA" id="ARBA00022691"/>
    </source>
</evidence>
<evidence type="ECO:0000256" key="16">
    <source>
        <dbReference type="SAM" id="Coils"/>
    </source>
</evidence>
<keyword evidence="7" id="KW-0949">S-adenosyl-L-methionine</keyword>
<keyword evidence="8" id="KW-0819">tRNA processing</keyword>
<name>X6NXJ2_RETFI</name>
<dbReference type="OrthoDB" id="10265243at2759"/>
<evidence type="ECO:0000313" key="19">
    <source>
        <dbReference type="EMBL" id="ETO29987.1"/>
    </source>
</evidence>
<feature type="domain" description="Elp3/MiaA/NifB-like radical SAM core" evidence="18">
    <location>
        <begin position="1"/>
        <end position="270"/>
    </location>
</feature>
<dbReference type="PANTHER" id="PTHR11135:SF2">
    <property type="entry name" value="ELONGATOR COMPLEX PROTEIN 3"/>
    <property type="match status" value="1"/>
</dbReference>
<evidence type="ECO:0000256" key="3">
    <source>
        <dbReference type="ARBA" id="ARBA00005494"/>
    </source>
</evidence>
<comment type="similarity">
    <text evidence="3">Belongs to the ELP3 family.</text>
</comment>
<comment type="caution">
    <text evidence="19">The sequence shown here is derived from an EMBL/GenBank/DDBJ whole genome shotgun (WGS) entry which is preliminary data.</text>
</comment>
<dbReference type="GO" id="GO:0005737">
    <property type="term" value="C:cytoplasm"/>
    <property type="evidence" value="ECO:0007669"/>
    <property type="project" value="TreeGrafter"/>
</dbReference>
<evidence type="ECO:0000256" key="8">
    <source>
        <dbReference type="ARBA" id="ARBA00022694"/>
    </source>
</evidence>
<protein>
    <recommendedName>
        <fullName evidence="14">tRNA carboxymethyluridine synthase</fullName>
        <ecNumber evidence="14">2.3.1.311</ecNumber>
    </recommendedName>
</protein>
<dbReference type="GO" id="GO:0002926">
    <property type="term" value="P:tRNA wobble base 5-methoxycarbonylmethyl-2-thiouridinylation"/>
    <property type="evidence" value="ECO:0007669"/>
    <property type="project" value="TreeGrafter"/>
</dbReference>
<evidence type="ECO:0000256" key="10">
    <source>
        <dbReference type="ARBA" id="ARBA00022884"/>
    </source>
</evidence>
<dbReference type="InterPro" id="IPR039661">
    <property type="entry name" value="ELP3"/>
</dbReference>
<dbReference type="InterPro" id="IPR016181">
    <property type="entry name" value="Acyl_CoA_acyltransferase"/>
</dbReference>